<evidence type="ECO:0000313" key="3">
    <source>
        <dbReference type="EMBL" id="MCC2164226.1"/>
    </source>
</evidence>
<dbReference type="Proteomes" id="UP001198962">
    <property type="component" value="Unassembled WGS sequence"/>
</dbReference>
<dbReference type="PANTHER" id="PTHR43000">
    <property type="entry name" value="DTDP-D-GLUCOSE 4,6-DEHYDRATASE-RELATED"/>
    <property type="match status" value="1"/>
</dbReference>
<accession>A0AAE3AM49</accession>
<organism evidence="3 4">
    <name type="scientific">Brotaphodocola catenula</name>
    <dbReference type="NCBI Taxonomy" id="2885361"/>
    <lineage>
        <taxon>Bacteria</taxon>
        <taxon>Bacillati</taxon>
        <taxon>Bacillota</taxon>
        <taxon>Clostridia</taxon>
        <taxon>Lachnospirales</taxon>
        <taxon>Lachnospiraceae</taxon>
        <taxon>Brotaphodocola</taxon>
    </lineage>
</organism>
<dbReference type="EMBL" id="JAJEPU010000010">
    <property type="protein sequence ID" value="MCC2164226.1"/>
    <property type="molecule type" value="Genomic_DNA"/>
</dbReference>
<protein>
    <submittedName>
        <fullName evidence="3">NAD(P)-dependent oxidoreductase</fullName>
    </submittedName>
</protein>
<comment type="similarity">
    <text evidence="1">Belongs to the NAD(P)-dependent epimerase/dehydratase family.</text>
</comment>
<name>A0AAE3AM49_9FIRM</name>
<dbReference type="Pfam" id="PF01370">
    <property type="entry name" value="Epimerase"/>
    <property type="match status" value="1"/>
</dbReference>
<evidence type="ECO:0000313" key="4">
    <source>
        <dbReference type="Proteomes" id="UP001198962"/>
    </source>
</evidence>
<dbReference type="InterPro" id="IPR001509">
    <property type="entry name" value="Epimerase_deHydtase"/>
</dbReference>
<keyword evidence="4" id="KW-1185">Reference proteome</keyword>
<dbReference type="SUPFAM" id="SSF51735">
    <property type="entry name" value="NAD(P)-binding Rossmann-fold domains"/>
    <property type="match status" value="1"/>
</dbReference>
<sequence>MKIVVTGATSFIGTASVRRFLLDGQDVFAVIRPGSKNLPALLQVEKEVAEQMSKTGTVSGRLQIVECNLSQIERISECVPQADVWVHLGWDGAGSENRTRRDVQQNNVVLSLASVRAAVSIGCGRFLFSGSQAEYGVWHQTIDEDTPCHPVSEYGKAKVDFYNQAKSLCKILKMEYIHTRIFSVYGPGDHPWSLVNSCLDTWTRAETMKLGPCTQNWNFLYIEDMAEALSHLLSEGREGTYNIASMDTRPLRSYVEEMYEICDSQGSFLYGERPQNAEGPADLMPDIQKICRETSWRPKTSFAEGIYETLHCLRTSSAGERII</sequence>
<dbReference type="AlphaFoldDB" id="A0AAE3AM49"/>
<comment type="caution">
    <text evidence="3">The sequence shown here is derived from an EMBL/GenBank/DDBJ whole genome shotgun (WGS) entry which is preliminary data.</text>
</comment>
<feature type="domain" description="NAD-dependent epimerase/dehydratase" evidence="2">
    <location>
        <begin position="3"/>
        <end position="244"/>
    </location>
</feature>
<proteinExistence type="inferred from homology"/>
<dbReference type="RefSeq" id="WP_308450920.1">
    <property type="nucleotide sequence ID" value="NZ_JAJEPU010000010.1"/>
</dbReference>
<evidence type="ECO:0000256" key="1">
    <source>
        <dbReference type="ARBA" id="ARBA00007637"/>
    </source>
</evidence>
<gene>
    <name evidence="3" type="ORF">LKD32_04880</name>
</gene>
<dbReference type="InterPro" id="IPR036291">
    <property type="entry name" value="NAD(P)-bd_dom_sf"/>
</dbReference>
<evidence type="ECO:0000259" key="2">
    <source>
        <dbReference type="Pfam" id="PF01370"/>
    </source>
</evidence>
<dbReference type="Gene3D" id="3.40.50.720">
    <property type="entry name" value="NAD(P)-binding Rossmann-like Domain"/>
    <property type="match status" value="1"/>
</dbReference>
<reference evidence="3" key="1">
    <citation type="submission" date="2021-10" db="EMBL/GenBank/DDBJ databases">
        <title>Anaerobic single-cell dispensing facilitates the cultivation of human gut bacteria.</title>
        <authorList>
            <person name="Afrizal A."/>
        </authorList>
    </citation>
    <scope>NUCLEOTIDE SEQUENCE</scope>
    <source>
        <strain evidence="3">CLA-AA-H274</strain>
    </source>
</reference>